<gene>
    <name evidence="1" type="ORF">CLUP02_05859</name>
</gene>
<keyword evidence="2" id="KW-1185">Reference proteome</keyword>
<dbReference type="Proteomes" id="UP000830671">
    <property type="component" value="Chromosome 3"/>
</dbReference>
<name>A0A9Q8WEL0_9PEZI</name>
<reference evidence="1" key="1">
    <citation type="journal article" date="2021" name="Mol. Plant Microbe Interact.">
        <title>Complete Genome Sequence of the Plant-Pathogenic Fungus Colletotrichum lupini.</title>
        <authorList>
            <person name="Baroncelli R."/>
            <person name="Pensec F."/>
            <person name="Da Lio D."/>
            <person name="Boufleur T."/>
            <person name="Vicente I."/>
            <person name="Sarrocco S."/>
            <person name="Picot A."/>
            <person name="Baraldi E."/>
            <person name="Sukno S."/>
            <person name="Thon M."/>
            <person name="Le Floch G."/>
        </authorList>
    </citation>
    <scope>NUCLEOTIDE SEQUENCE</scope>
    <source>
        <strain evidence="1">IMI 504893</strain>
    </source>
</reference>
<dbReference type="AlphaFoldDB" id="A0A9Q8WEL0"/>
<evidence type="ECO:0000313" key="1">
    <source>
        <dbReference type="EMBL" id="UQC80376.1"/>
    </source>
</evidence>
<protein>
    <submittedName>
        <fullName evidence="1">Uncharacterized protein</fullName>
    </submittedName>
</protein>
<dbReference type="KEGG" id="clup:CLUP02_05859"/>
<dbReference type="EMBL" id="CP019475">
    <property type="protein sequence ID" value="UQC80376.1"/>
    <property type="molecule type" value="Genomic_DNA"/>
</dbReference>
<sequence>MSEIIPRPCLAVAYEERPFFVRYWLEGTLASSKMQGVLRAPNQQIPLTTMGPEFVDPGRSRPLRRLKKEGGKSTEVYREGSCGGLLLRFIALGHIVQANTELALNQSRIHKISARSITVTLVASSGVNNITLIAYSTTGYEFEFDSQHVHQEMWPAKIALRLNSPGQQNRPAAHDGITSY</sequence>
<dbReference type="GeneID" id="73339874"/>
<evidence type="ECO:0000313" key="2">
    <source>
        <dbReference type="Proteomes" id="UP000830671"/>
    </source>
</evidence>
<dbReference type="RefSeq" id="XP_049142007.1">
    <property type="nucleotide sequence ID" value="XM_049284864.1"/>
</dbReference>
<proteinExistence type="predicted"/>
<accession>A0A9Q8WEL0</accession>
<organism evidence="1 2">
    <name type="scientific">Colletotrichum lupini</name>
    <dbReference type="NCBI Taxonomy" id="145971"/>
    <lineage>
        <taxon>Eukaryota</taxon>
        <taxon>Fungi</taxon>
        <taxon>Dikarya</taxon>
        <taxon>Ascomycota</taxon>
        <taxon>Pezizomycotina</taxon>
        <taxon>Sordariomycetes</taxon>
        <taxon>Hypocreomycetidae</taxon>
        <taxon>Glomerellales</taxon>
        <taxon>Glomerellaceae</taxon>
        <taxon>Colletotrichum</taxon>
        <taxon>Colletotrichum acutatum species complex</taxon>
    </lineage>
</organism>